<organism evidence="8 9">
    <name type="scientific">Fuscovulum ytuae</name>
    <dbReference type="NCBI Taxonomy" id="3042299"/>
    <lineage>
        <taxon>Bacteria</taxon>
        <taxon>Pseudomonadati</taxon>
        <taxon>Pseudomonadota</taxon>
        <taxon>Alphaproteobacteria</taxon>
        <taxon>Rhodobacterales</taxon>
        <taxon>Paracoccaceae</taxon>
        <taxon>Fuscovulum</taxon>
    </lineage>
</organism>
<dbReference type="Pfam" id="PF07635">
    <property type="entry name" value="PSCyt1"/>
    <property type="match status" value="2"/>
</dbReference>
<dbReference type="RefSeq" id="WP_281464214.1">
    <property type="nucleotide sequence ID" value="NZ_CP124535.1"/>
</dbReference>
<dbReference type="InterPro" id="IPR011429">
    <property type="entry name" value="Cyt_c_Planctomycete-type"/>
</dbReference>
<dbReference type="Proteomes" id="UP001230978">
    <property type="component" value="Chromosome"/>
</dbReference>
<evidence type="ECO:0000256" key="4">
    <source>
        <dbReference type="PROSITE-ProRule" id="PRU00433"/>
    </source>
</evidence>
<dbReference type="SUPFAM" id="SSF46626">
    <property type="entry name" value="Cytochrome c"/>
    <property type="match status" value="2"/>
</dbReference>
<dbReference type="PANTHER" id="PTHR35889:SF3">
    <property type="entry name" value="F-BOX DOMAIN-CONTAINING PROTEIN"/>
    <property type="match status" value="1"/>
</dbReference>
<feature type="signal peptide" evidence="6">
    <location>
        <begin position="1"/>
        <end position="18"/>
    </location>
</feature>
<evidence type="ECO:0000259" key="7">
    <source>
        <dbReference type="PROSITE" id="PS51007"/>
    </source>
</evidence>
<dbReference type="EMBL" id="CP124535">
    <property type="protein sequence ID" value="WGV15083.1"/>
    <property type="molecule type" value="Genomic_DNA"/>
</dbReference>
<evidence type="ECO:0000256" key="2">
    <source>
        <dbReference type="ARBA" id="ARBA00022723"/>
    </source>
</evidence>
<feature type="chain" id="PRO_5047234759" description="Cytochrome c domain-containing protein" evidence="6">
    <location>
        <begin position="19"/>
        <end position="295"/>
    </location>
</feature>
<protein>
    <recommendedName>
        <fullName evidence="7">Cytochrome c domain-containing protein</fullName>
    </recommendedName>
</protein>
<dbReference type="PROSITE" id="PS51007">
    <property type="entry name" value="CYTC"/>
    <property type="match status" value="1"/>
</dbReference>
<evidence type="ECO:0000256" key="3">
    <source>
        <dbReference type="ARBA" id="ARBA00023004"/>
    </source>
</evidence>
<keyword evidence="2 4" id="KW-0479">Metal-binding</keyword>
<sequence length="295" mass="31490">MRAALALLLMASAGHAQDAPDFAAIGTLFAERCVICHSGSDAPLGLHLDSYQGVLNRSENGPVVIAGDGMSPLLQRLRGQAEPQMPLDGPPFLSEPEIQLVADWVGAGMPEGTATFTALPERTRPAPGEDVLWADVEPIFLKVCAKCHSDNSKVGGPPEGLRLDTWEHALSADERVAVVPGNPEMSEIWRRITGLADPRMPFDGPPWLPDDDIRLIRDWIAQGARAADGTPAPIPVGARVRLRGTLTGKNEVDGARFTVDAGTRLDKPPTVGGSAEMRGEVQPDGTVRATRLRAR</sequence>
<reference evidence="8 9" key="1">
    <citation type="submission" date="2023-04" db="EMBL/GenBank/DDBJ databases">
        <title>YMD61, complete Genome.</title>
        <authorList>
            <person name="Zhang J."/>
        </authorList>
    </citation>
    <scope>NUCLEOTIDE SEQUENCE [LARGE SCALE GENOMIC DNA]</scope>
    <source>
        <strain evidence="8 9">YMD61</strain>
    </source>
</reference>
<keyword evidence="1 4" id="KW-0349">Heme</keyword>
<dbReference type="PANTHER" id="PTHR35889">
    <property type="entry name" value="CYCLOINULO-OLIGOSACCHARIDE FRUCTANOTRANSFERASE-RELATED"/>
    <property type="match status" value="1"/>
</dbReference>
<dbReference type="InterPro" id="IPR009056">
    <property type="entry name" value="Cyt_c-like_dom"/>
</dbReference>
<evidence type="ECO:0000313" key="8">
    <source>
        <dbReference type="EMBL" id="WGV15083.1"/>
    </source>
</evidence>
<evidence type="ECO:0000256" key="5">
    <source>
        <dbReference type="SAM" id="MobiDB-lite"/>
    </source>
</evidence>
<evidence type="ECO:0000256" key="6">
    <source>
        <dbReference type="SAM" id="SignalP"/>
    </source>
</evidence>
<evidence type="ECO:0000256" key="1">
    <source>
        <dbReference type="ARBA" id="ARBA00022617"/>
    </source>
</evidence>
<name>A0ABY8Q2L8_9RHOB</name>
<dbReference type="InterPro" id="IPR036909">
    <property type="entry name" value="Cyt_c-like_dom_sf"/>
</dbReference>
<gene>
    <name evidence="8" type="ORF">QF092_12425</name>
</gene>
<keyword evidence="9" id="KW-1185">Reference proteome</keyword>
<feature type="region of interest" description="Disordered" evidence="5">
    <location>
        <begin position="264"/>
        <end position="295"/>
    </location>
</feature>
<proteinExistence type="predicted"/>
<keyword evidence="6" id="KW-0732">Signal</keyword>
<feature type="domain" description="Cytochrome c" evidence="7">
    <location>
        <begin position="20"/>
        <end position="109"/>
    </location>
</feature>
<evidence type="ECO:0000313" key="9">
    <source>
        <dbReference type="Proteomes" id="UP001230978"/>
    </source>
</evidence>
<accession>A0ABY8Q2L8</accession>
<keyword evidence="3 4" id="KW-0408">Iron</keyword>